<evidence type="ECO:0000313" key="4">
    <source>
        <dbReference type="Proteomes" id="UP000316008"/>
    </source>
</evidence>
<comment type="similarity">
    <text evidence="1">Belongs to the glycosyltransferase 2 family. WaaE/KdtX subfamily.</text>
</comment>
<dbReference type="SUPFAM" id="SSF53448">
    <property type="entry name" value="Nucleotide-diphospho-sugar transferases"/>
    <property type="match status" value="1"/>
</dbReference>
<proteinExistence type="inferred from homology"/>
<keyword evidence="4" id="KW-1185">Reference proteome</keyword>
<dbReference type="OrthoDB" id="9815923at2"/>
<feature type="domain" description="Glycosyltransferase 2-like" evidence="2">
    <location>
        <begin position="6"/>
        <end position="128"/>
    </location>
</feature>
<protein>
    <submittedName>
        <fullName evidence="3">Glycosyltransferase family 2 protein</fullName>
    </submittedName>
</protein>
<evidence type="ECO:0000313" key="3">
    <source>
        <dbReference type="EMBL" id="TSJ46435.1"/>
    </source>
</evidence>
<dbReference type="InterPro" id="IPR029044">
    <property type="entry name" value="Nucleotide-diphossugar_trans"/>
</dbReference>
<dbReference type="InterPro" id="IPR001173">
    <property type="entry name" value="Glyco_trans_2-like"/>
</dbReference>
<dbReference type="Pfam" id="PF00535">
    <property type="entry name" value="Glycos_transf_2"/>
    <property type="match status" value="1"/>
</dbReference>
<name>A0A556N2Y1_9FLAO</name>
<dbReference type="EMBL" id="VLPL01000002">
    <property type="protein sequence ID" value="TSJ46435.1"/>
    <property type="molecule type" value="Genomic_DNA"/>
</dbReference>
<dbReference type="GO" id="GO:0016740">
    <property type="term" value="F:transferase activity"/>
    <property type="evidence" value="ECO:0007669"/>
    <property type="project" value="UniProtKB-KW"/>
</dbReference>
<comment type="caution">
    <text evidence="3">The sequence shown here is derived from an EMBL/GenBank/DDBJ whole genome shotgun (WGS) entry which is preliminary data.</text>
</comment>
<dbReference type="CDD" id="cd02511">
    <property type="entry name" value="Beta4Glucosyltransferase"/>
    <property type="match status" value="1"/>
</dbReference>
<sequence length="251" mass="28939">MSSLAVVIITLNEERNIGRCLKSLRDLADEIIVLDAFSTDQTRKICGNYPVRFEQRAWEGYAASKNYLNSLVSSDYILSLDADEALSEALYEEIKTEKEKGFSGTYSVNRMTNYMGKWIRHSGWYPDIKPRLFPKEGSYWSGEYVHEELIHPPSDMKIFNGVLEHYSYYSYEDHRARADKYSLLTAKKFHAKGKKVGPLKPAISALGRFVAMYFIKLGFLDGWKGFKIAQISAQSNILKYKELRRLNREGK</sequence>
<evidence type="ECO:0000259" key="2">
    <source>
        <dbReference type="Pfam" id="PF00535"/>
    </source>
</evidence>
<dbReference type="RefSeq" id="WP_144331972.1">
    <property type="nucleotide sequence ID" value="NZ_VLPL01000002.1"/>
</dbReference>
<dbReference type="AlphaFoldDB" id="A0A556N2Y1"/>
<gene>
    <name evidence="3" type="ORF">FO442_04560</name>
</gene>
<dbReference type="Proteomes" id="UP000316008">
    <property type="component" value="Unassembled WGS sequence"/>
</dbReference>
<dbReference type="PANTHER" id="PTHR43630:SF2">
    <property type="entry name" value="GLYCOSYLTRANSFERASE"/>
    <property type="match status" value="1"/>
</dbReference>
<dbReference type="PANTHER" id="PTHR43630">
    <property type="entry name" value="POLY-BETA-1,6-N-ACETYL-D-GLUCOSAMINE SYNTHASE"/>
    <property type="match status" value="1"/>
</dbReference>
<organism evidence="3 4">
    <name type="scientific">Fluviicola chungangensis</name>
    <dbReference type="NCBI Taxonomy" id="2597671"/>
    <lineage>
        <taxon>Bacteria</taxon>
        <taxon>Pseudomonadati</taxon>
        <taxon>Bacteroidota</taxon>
        <taxon>Flavobacteriia</taxon>
        <taxon>Flavobacteriales</taxon>
        <taxon>Crocinitomicaceae</taxon>
        <taxon>Fluviicola</taxon>
    </lineage>
</organism>
<dbReference type="Gene3D" id="3.90.550.10">
    <property type="entry name" value="Spore Coat Polysaccharide Biosynthesis Protein SpsA, Chain A"/>
    <property type="match status" value="1"/>
</dbReference>
<evidence type="ECO:0000256" key="1">
    <source>
        <dbReference type="ARBA" id="ARBA00038494"/>
    </source>
</evidence>
<keyword evidence="3" id="KW-0808">Transferase</keyword>
<reference evidence="3 4" key="1">
    <citation type="submission" date="2019-07" db="EMBL/GenBank/DDBJ databases">
        <authorList>
            <person name="Huq M.A."/>
        </authorList>
    </citation>
    <scope>NUCLEOTIDE SEQUENCE [LARGE SCALE GENOMIC DNA]</scope>
    <source>
        <strain evidence="3 4">MAH-3</strain>
    </source>
</reference>
<accession>A0A556N2Y1</accession>